<protein>
    <submittedName>
        <fullName evidence="1">Exportin-5</fullName>
    </submittedName>
</protein>
<comment type="caution">
    <text evidence="1">The sequence shown here is derived from an EMBL/GenBank/DDBJ whole genome shotgun (WGS) entry which is preliminary data.</text>
</comment>
<dbReference type="Proteomes" id="UP000790347">
    <property type="component" value="Unassembled WGS sequence"/>
</dbReference>
<dbReference type="InterPro" id="IPR011989">
    <property type="entry name" value="ARM-like"/>
</dbReference>
<organism evidence="1 2">
    <name type="scientific">Dermatophagoides farinae</name>
    <name type="common">American house dust mite</name>
    <dbReference type="NCBI Taxonomy" id="6954"/>
    <lineage>
        <taxon>Eukaryota</taxon>
        <taxon>Metazoa</taxon>
        <taxon>Ecdysozoa</taxon>
        <taxon>Arthropoda</taxon>
        <taxon>Chelicerata</taxon>
        <taxon>Arachnida</taxon>
        <taxon>Acari</taxon>
        <taxon>Acariformes</taxon>
        <taxon>Sarcoptiformes</taxon>
        <taxon>Astigmata</taxon>
        <taxon>Psoroptidia</taxon>
        <taxon>Analgoidea</taxon>
        <taxon>Pyroglyphidae</taxon>
        <taxon>Dermatophagoidinae</taxon>
        <taxon>Dermatophagoides</taxon>
    </lineage>
</organism>
<reference evidence="1" key="1">
    <citation type="submission" date="2013-05" db="EMBL/GenBank/DDBJ databases">
        <authorList>
            <person name="Yim A.K.Y."/>
            <person name="Chan T.F."/>
            <person name="Ji K.M."/>
            <person name="Liu X.Y."/>
            <person name="Zhou J.W."/>
            <person name="Li R.Q."/>
            <person name="Yang K.Y."/>
            <person name="Li J."/>
            <person name="Li M."/>
            <person name="Law P.T.W."/>
            <person name="Wu Y.L."/>
            <person name="Cai Z.L."/>
            <person name="Qin H."/>
            <person name="Bao Y."/>
            <person name="Leung R.K.K."/>
            <person name="Ng P.K.S."/>
            <person name="Zou J."/>
            <person name="Zhong X.J."/>
            <person name="Ran P.X."/>
            <person name="Zhong N.S."/>
            <person name="Liu Z.G."/>
            <person name="Tsui S.K.W."/>
        </authorList>
    </citation>
    <scope>NUCLEOTIDE SEQUENCE</scope>
    <source>
        <strain evidence="1">Derf</strain>
        <tissue evidence="1">Whole organism</tissue>
    </source>
</reference>
<evidence type="ECO:0000313" key="1">
    <source>
        <dbReference type="EMBL" id="KAH9529293.1"/>
    </source>
</evidence>
<sequence>MNSNPAIRIVEEIDNCIQIIMKPDASNDDRIKANSRLNDILTSDIYAKTDLYLNVAMLIVNRSEDMIITNEFCIESLVTYGYQILEEIIKNNWYNFDHDRRENIKTFCLTRFEFRSNIAMKVNLSTSNFRLITEIFMREWPNRWPQFLPKLTQEHSLISLYTILNISDYLTKLFLPYNSNRRREITKSLVSEKDNILEFLCRNLLIMNIQNEHQMSIEYRKQIILKSLEVLDSLLDWYPLNENILIKIILTANLSNLNFEDTFLSQVKILSLRCIQTIITRSIKRPEDMEVMNGIFFDIDQSKFAHFLISQLNPYFHLIKSSESNIDSLNQVFLLLLDISIEIVCRVMNLINQDSTHKSIVKSCNDNKSFWSTFMCFIFDCLAYDNIIYDEILLKFLILYSKSQLTSKQDINDMENLKNNSILPVPFQLETTIPIRLLISIALLKLEPKPESMKPELKNSCDLDSYESYLQIFRENKNKFLTVIRNLCQNYPQISQTFCFSMFSDLFGPIPLESFDPEVLTVSTNINSFNTAAVLCPLLILKKNFSQQQIKLLEFYFSRMLEIGLSGQLDIQSLNSLLSCLSSFSPFYGKFSVELIQKLIDIIFTLTVKTKELQYDPNIGDLQNHLNALFIKLTKNCVPLFLPYFKMMRQHIEELIVTDKISLIQSFFLYEGLFILSNHLSIEEQRSFLIDDFLSKINWIITYDFGPNGQTFFLDLGLATQPQFNVNHLPSNYSKILVKISALSNLLTRLFKRISTVRCYEILWPVMMQLVAPFCKVIASIHHLWSVYEEKNQHLLDKLCHPFYQQYLFGEYPSHYIFMICFDQSKMLPVDKYRTLLKQWDRQNPPSPDLIGYFMHHRIWILYSQSIILVNTALELMLFFYTIRPESESAIEDFISTNNSLICSDMKFMPLFVYRDLIRSYFQCLANFSPRIEKFLTKSGCIETLIQFIEFMYCKLDENFNALQQEKNICTSNSDPRIANHLKIKPISVKDDPRNYLEIVIEATINIMAVTGCLLWPNSNMKLQICNVNQKLIQSLISRQMINSIQAFFDLAIRLLQSIMLTKRSDTDILNRLVNLLFLIYEKIVIKNNLTEIVNGKLSQICKSDLNEWNRFSNSLLQKNNNASQIKKAQKMLRNLVESTSLEELSSTHSMKKPNVICLGMLQTDKDNNLIINLSTRIFHKLEPRRREPIHYVPRHIFDPLIHHVRTKRSTLSKSNDDSENSIDTYWNYISDSYGKANDNKYSLKYTSPLATRKHPYFHCYSVYRTATDDWCQDNCQLGNCPSSHCICTSGSITGQSKFVASNKAVNLKYVDEYDDSDDNNEQQKQNDLDSYQWYSSKNKLRYQ</sequence>
<keyword evidence="2" id="KW-1185">Reference proteome</keyword>
<name>A0A922IH13_DERFA</name>
<accession>A0A922IH13</accession>
<gene>
    <name evidence="1" type="primary">XPO5</name>
    <name evidence="1" type="ORF">DERF_003184</name>
</gene>
<proteinExistence type="predicted"/>
<dbReference type="Gene3D" id="1.25.10.10">
    <property type="entry name" value="Leucine-rich Repeat Variant"/>
    <property type="match status" value="1"/>
</dbReference>
<reference evidence="1" key="2">
    <citation type="journal article" date="2022" name="Res Sq">
        <title>Comparative Genomics Reveals Insights into the Divergent Evolution of Astigmatic Mites and Household Pest Adaptations.</title>
        <authorList>
            <person name="Xiong Q."/>
            <person name="Wan A.T.-Y."/>
            <person name="Liu X.-Y."/>
            <person name="Fung C.S.-H."/>
            <person name="Xiao X."/>
            <person name="Malainual N."/>
            <person name="Hou J."/>
            <person name="Wang L."/>
            <person name="Wang M."/>
            <person name="Yang K."/>
            <person name="Cui Y."/>
            <person name="Leung E."/>
            <person name="Nong W."/>
            <person name="Shin S.-K."/>
            <person name="Au S."/>
            <person name="Jeong K.Y."/>
            <person name="Chew F.T."/>
            <person name="Hui J."/>
            <person name="Leung T.F."/>
            <person name="Tungtrongchitr A."/>
            <person name="Zhong N."/>
            <person name="Liu Z."/>
            <person name="Tsui S."/>
        </authorList>
    </citation>
    <scope>NUCLEOTIDE SEQUENCE</scope>
    <source>
        <strain evidence="1">Derf</strain>
        <tissue evidence="1">Whole organism</tissue>
    </source>
</reference>
<dbReference type="EMBL" id="ASGP02000001">
    <property type="protein sequence ID" value="KAH9529293.1"/>
    <property type="molecule type" value="Genomic_DNA"/>
</dbReference>
<evidence type="ECO:0000313" key="2">
    <source>
        <dbReference type="Proteomes" id="UP000790347"/>
    </source>
</evidence>